<sequence>MALEQKPHNDKLLKMLIFDLYIAKLPPGATTSLPTDPASALDITALATTTNDLLKLMLANMDNIAPVTQIATIKEDMVNID</sequence>
<keyword evidence="1" id="KW-1185">Reference proteome</keyword>
<evidence type="ECO:0000313" key="2">
    <source>
        <dbReference type="WBParaSite" id="nRc.2.0.1.t36435-RA"/>
    </source>
</evidence>
<accession>A0A915KDI8</accession>
<proteinExistence type="predicted"/>
<organism evidence="1 2">
    <name type="scientific">Romanomermis culicivorax</name>
    <name type="common">Nematode worm</name>
    <dbReference type="NCBI Taxonomy" id="13658"/>
    <lineage>
        <taxon>Eukaryota</taxon>
        <taxon>Metazoa</taxon>
        <taxon>Ecdysozoa</taxon>
        <taxon>Nematoda</taxon>
        <taxon>Enoplea</taxon>
        <taxon>Dorylaimia</taxon>
        <taxon>Mermithida</taxon>
        <taxon>Mermithoidea</taxon>
        <taxon>Mermithidae</taxon>
        <taxon>Romanomermis</taxon>
    </lineage>
</organism>
<dbReference type="AlphaFoldDB" id="A0A915KDI8"/>
<reference evidence="2" key="1">
    <citation type="submission" date="2022-11" db="UniProtKB">
        <authorList>
            <consortium name="WormBaseParasite"/>
        </authorList>
    </citation>
    <scope>IDENTIFICATION</scope>
</reference>
<protein>
    <submittedName>
        <fullName evidence="2">Ice-structuring protein</fullName>
    </submittedName>
</protein>
<name>A0A915KDI8_ROMCU</name>
<dbReference type="WBParaSite" id="nRc.2.0.1.t36435-RA">
    <property type="protein sequence ID" value="nRc.2.0.1.t36435-RA"/>
    <property type="gene ID" value="nRc.2.0.1.g36435"/>
</dbReference>
<dbReference type="Proteomes" id="UP000887565">
    <property type="component" value="Unplaced"/>
</dbReference>
<evidence type="ECO:0000313" key="1">
    <source>
        <dbReference type="Proteomes" id="UP000887565"/>
    </source>
</evidence>